<dbReference type="Gene3D" id="1.10.10.10">
    <property type="entry name" value="Winged helix-like DNA-binding domain superfamily/Winged helix DNA-binding domain"/>
    <property type="match status" value="1"/>
</dbReference>
<evidence type="ECO:0000259" key="6">
    <source>
        <dbReference type="Pfam" id="PF08281"/>
    </source>
</evidence>
<gene>
    <name evidence="7" type="ORF">HMPREF1536_05153</name>
</gene>
<dbReference type="NCBIfam" id="TIGR02985">
    <property type="entry name" value="Sig70_bacteroi1"/>
    <property type="match status" value="1"/>
</dbReference>
<dbReference type="SUPFAM" id="SSF88659">
    <property type="entry name" value="Sigma3 and sigma4 domains of RNA polymerase sigma factors"/>
    <property type="match status" value="1"/>
</dbReference>
<dbReference type="GO" id="GO:0003677">
    <property type="term" value="F:DNA binding"/>
    <property type="evidence" value="ECO:0007669"/>
    <property type="project" value="InterPro"/>
</dbReference>
<dbReference type="GO" id="GO:0006352">
    <property type="term" value="P:DNA-templated transcription initiation"/>
    <property type="evidence" value="ECO:0007669"/>
    <property type="project" value="InterPro"/>
</dbReference>
<keyword evidence="3" id="KW-0731">Sigma factor</keyword>
<feature type="domain" description="RNA polymerase sigma factor 70 region 4 type 2" evidence="6">
    <location>
        <begin position="125"/>
        <end position="176"/>
    </location>
</feature>
<dbReference type="PANTHER" id="PTHR43133">
    <property type="entry name" value="RNA POLYMERASE ECF-TYPE SIGMA FACTO"/>
    <property type="match status" value="1"/>
</dbReference>
<evidence type="ECO:0000313" key="7">
    <source>
        <dbReference type="EMBL" id="KKB47509.1"/>
    </source>
</evidence>
<comment type="caution">
    <text evidence="7">The sequence shown here is derived from an EMBL/GenBank/DDBJ whole genome shotgun (WGS) entry which is preliminary data.</text>
</comment>
<comment type="similarity">
    <text evidence="1">Belongs to the sigma-70 factor family. ECF subfamily.</text>
</comment>
<dbReference type="InterPro" id="IPR013325">
    <property type="entry name" value="RNA_pol_sigma_r2"/>
</dbReference>
<dbReference type="InterPro" id="IPR014284">
    <property type="entry name" value="RNA_pol_sigma-70_dom"/>
</dbReference>
<dbReference type="InterPro" id="IPR014327">
    <property type="entry name" value="RNA_pol_sigma70_bacteroid"/>
</dbReference>
<dbReference type="AlphaFoldDB" id="A0A0F5IPL0"/>
<evidence type="ECO:0000313" key="8">
    <source>
        <dbReference type="Proteomes" id="UP000033035"/>
    </source>
</evidence>
<dbReference type="InterPro" id="IPR013249">
    <property type="entry name" value="RNA_pol_sigma70_r4_t2"/>
</dbReference>
<reference evidence="7 8" key="1">
    <citation type="submission" date="2013-04" db="EMBL/GenBank/DDBJ databases">
        <title>The Genome Sequence of Parabacteroides gordonii DSM 23371.</title>
        <authorList>
            <consortium name="The Broad Institute Genomics Platform"/>
            <person name="Earl A."/>
            <person name="Ward D."/>
            <person name="Feldgarden M."/>
            <person name="Gevers D."/>
            <person name="Martens E."/>
            <person name="Sakamoto M."/>
            <person name="Benno Y."/>
            <person name="Suzuki N."/>
            <person name="Matsunaga N."/>
            <person name="Koshihara K."/>
            <person name="Seki M."/>
            <person name="Komiya H."/>
            <person name="Walker B."/>
            <person name="Young S."/>
            <person name="Zeng Q."/>
            <person name="Gargeya S."/>
            <person name="Fitzgerald M."/>
            <person name="Haas B."/>
            <person name="Abouelleil A."/>
            <person name="Allen A.W."/>
            <person name="Alvarado L."/>
            <person name="Arachchi H.M."/>
            <person name="Berlin A.M."/>
            <person name="Chapman S.B."/>
            <person name="Gainer-Dewar J."/>
            <person name="Goldberg J."/>
            <person name="Griggs A."/>
            <person name="Gujja S."/>
            <person name="Hansen M."/>
            <person name="Howarth C."/>
            <person name="Imamovic A."/>
            <person name="Ireland A."/>
            <person name="Larimer J."/>
            <person name="McCowan C."/>
            <person name="Murphy C."/>
            <person name="Pearson M."/>
            <person name="Poon T.W."/>
            <person name="Priest M."/>
            <person name="Roberts A."/>
            <person name="Saif S."/>
            <person name="Shea T."/>
            <person name="Sisk P."/>
            <person name="Sykes S."/>
            <person name="Wortman J."/>
            <person name="Nusbaum C."/>
            <person name="Birren B."/>
        </authorList>
    </citation>
    <scope>NUCLEOTIDE SEQUENCE [LARGE SCALE GENOMIC DNA]</scope>
    <source>
        <strain evidence="7 8">MS-1</strain>
    </source>
</reference>
<dbReference type="PANTHER" id="PTHR43133:SF46">
    <property type="entry name" value="RNA POLYMERASE SIGMA-70 FACTOR ECF SUBFAMILY"/>
    <property type="match status" value="1"/>
</dbReference>
<evidence type="ECO:0000256" key="4">
    <source>
        <dbReference type="ARBA" id="ARBA00023163"/>
    </source>
</evidence>
<dbReference type="GO" id="GO:0016987">
    <property type="term" value="F:sigma factor activity"/>
    <property type="evidence" value="ECO:0007669"/>
    <property type="project" value="UniProtKB-KW"/>
</dbReference>
<evidence type="ECO:0000256" key="1">
    <source>
        <dbReference type="ARBA" id="ARBA00010641"/>
    </source>
</evidence>
<dbReference type="STRING" id="1203610.HMPREF1536_05153"/>
<keyword evidence="8" id="KW-1185">Reference proteome</keyword>
<dbReference type="EMBL" id="AQHW01000029">
    <property type="protein sequence ID" value="KKB47509.1"/>
    <property type="molecule type" value="Genomic_DNA"/>
</dbReference>
<dbReference type="SUPFAM" id="SSF88946">
    <property type="entry name" value="Sigma2 domain of RNA polymerase sigma factors"/>
    <property type="match status" value="1"/>
</dbReference>
<dbReference type="InterPro" id="IPR007627">
    <property type="entry name" value="RNA_pol_sigma70_r2"/>
</dbReference>
<feature type="domain" description="RNA polymerase sigma-70 region 2" evidence="5">
    <location>
        <begin position="23"/>
        <end position="87"/>
    </location>
</feature>
<dbReference type="RefSeq" id="WP_028727993.1">
    <property type="nucleotide sequence ID" value="NZ_AUAE01000025.1"/>
</dbReference>
<dbReference type="Proteomes" id="UP000033035">
    <property type="component" value="Unassembled WGS sequence"/>
</dbReference>
<dbReference type="InterPro" id="IPR013324">
    <property type="entry name" value="RNA_pol_sigma_r3/r4-like"/>
</dbReference>
<dbReference type="Pfam" id="PF08281">
    <property type="entry name" value="Sigma70_r4_2"/>
    <property type="match status" value="1"/>
</dbReference>
<dbReference type="PATRIC" id="fig|1203610.3.peg.5267"/>
<accession>A0A0F5IPL0</accession>
<sequence>MPKIEEDIVARINEGDTKAFEQLYSSCYTYLCAVATKYIFNAEAAREVVNDIFLSVWNNRSTLVSPLLPYLIRSVRNRCVNYLRQQRLQMVPFSEVQDGLLAIQEELAATGTHPLAYLENKEMEEKIYEAINQLPPRCRTIFIEYLYHNKTYEEIAQANNITSSTVRGQIKIGLSKLKDLLGDIYPLFLFLFDFSEK</sequence>
<name>A0A0F5IPL0_9BACT</name>
<evidence type="ECO:0000259" key="5">
    <source>
        <dbReference type="Pfam" id="PF04542"/>
    </source>
</evidence>
<dbReference type="InterPro" id="IPR036388">
    <property type="entry name" value="WH-like_DNA-bd_sf"/>
</dbReference>
<keyword evidence="2" id="KW-0805">Transcription regulation</keyword>
<dbReference type="Gene3D" id="1.10.1740.10">
    <property type="match status" value="1"/>
</dbReference>
<dbReference type="InterPro" id="IPR039425">
    <property type="entry name" value="RNA_pol_sigma-70-like"/>
</dbReference>
<dbReference type="NCBIfam" id="TIGR02937">
    <property type="entry name" value="sigma70-ECF"/>
    <property type="match status" value="1"/>
</dbReference>
<dbReference type="CDD" id="cd06171">
    <property type="entry name" value="Sigma70_r4"/>
    <property type="match status" value="1"/>
</dbReference>
<protein>
    <submittedName>
        <fullName evidence="7">RNA polymerase sigma-70 factor</fullName>
    </submittedName>
</protein>
<dbReference type="Pfam" id="PF04542">
    <property type="entry name" value="Sigma70_r2"/>
    <property type="match status" value="1"/>
</dbReference>
<dbReference type="HOGENOM" id="CLU_047691_4_3_10"/>
<proteinExistence type="inferred from homology"/>
<evidence type="ECO:0000256" key="2">
    <source>
        <dbReference type="ARBA" id="ARBA00023015"/>
    </source>
</evidence>
<evidence type="ECO:0000256" key="3">
    <source>
        <dbReference type="ARBA" id="ARBA00023082"/>
    </source>
</evidence>
<organism evidence="7 8">
    <name type="scientific">Parabacteroides gordonii MS-1 = DSM 23371</name>
    <dbReference type="NCBI Taxonomy" id="1203610"/>
    <lineage>
        <taxon>Bacteria</taxon>
        <taxon>Pseudomonadati</taxon>
        <taxon>Bacteroidota</taxon>
        <taxon>Bacteroidia</taxon>
        <taxon>Bacteroidales</taxon>
        <taxon>Tannerellaceae</taxon>
        <taxon>Parabacteroides</taxon>
    </lineage>
</organism>
<keyword evidence="4" id="KW-0804">Transcription</keyword>